<dbReference type="Proteomes" id="UP000288805">
    <property type="component" value="Unassembled WGS sequence"/>
</dbReference>
<proteinExistence type="predicted"/>
<dbReference type="AlphaFoldDB" id="A0A438CSX9"/>
<evidence type="ECO:0000256" key="1">
    <source>
        <dbReference type="SAM" id="MobiDB-lite"/>
    </source>
</evidence>
<dbReference type="EMBL" id="QGNW01002018">
    <property type="protein sequence ID" value="RVW26304.1"/>
    <property type="molecule type" value="Genomic_DNA"/>
</dbReference>
<evidence type="ECO:0000313" key="2">
    <source>
        <dbReference type="EMBL" id="RVW26304.1"/>
    </source>
</evidence>
<accession>A0A438CSX9</accession>
<reference evidence="2 3" key="1">
    <citation type="journal article" date="2018" name="PLoS Genet.">
        <title>Population sequencing reveals clonal diversity and ancestral inbreeding in the grapevine cultivar Chardonnay.</title>
        <authorList>
            <person name="Roach M.J."/>
            <person name="Johnson D.L."/>
            <person name="Bohlmann J."/>
            <person name="van Vuuren H.J."/>
            <person name="Jones S.J."/>
            <person name="Pretorius I.S."/>
            <person name="Schmidt S.A."/>
            <person name="Borneman A.R."/>
        </authorList>
    </citation>
    <scope>NUCLEOTIDE SEQUENCE [LARGE SCALE GENOMIC DNA]</scope>
    <source>
        <strain evidence="3">cv. Chardonnay</strain>
        <tissue evidence="2">Leaf</tissue>
    </source>
</reference>
<gene>
    <name evidence="2" type="ORF">CK203_107170</name>
</gene>
<protein>
    <submittedName>
        <fullName evidence="2">Uncharacterized protein</fullName>
    </submittedName>
</protein>
<feature type="region of interest" description="Disordered" evidence="1">
    <location>
        <begin position="1"/>
        <end position="24"/>
    </location>
</feature>
<organism evidence="2 3">
    <name type="scientific">Vitis vinifera</name>
    <name type="common">Grape</name>
    <dbReference type="NCBI Taxonomy" id="29760"/>
    <lineage>
        <taxon>Eukaryota</taxon>
        <taxon>Viridiplantae</taxon>
        <taxon>Streptophyta</taxon>
        <taxon>Embryophyta</taxon>
        <taxon>Tracheophyta</taxon>
        <taxon>Spermatophyta</taxon>
        <taxon>Magnoliopsida</taxon>
        <taxon>eudicotyledons</taxon>
        <taxon>Gunneridae</taxon>
        <taxon>Pentapetalae</taxon>
        <taxon>rosids</taxon>
        <taxon>Vitales</taxon>
        <taxon>Vitaceae</taxon>
        <taxon>Viteae</taxon>
        <taxon>Vitis</taxon>
    </lineage>
</organism>
<evidence type="ECO:0000313" key="3">
    <source>
        <dbReference type="Proteomes" id="UP000288805"/>
    </source>
</evidence>
<name>A0A438CSX9_VITVI</name>
<sequence length="175" mass="19949">MKQEVLSPRTNREPIKTNPSKQDWNRRCSYHKDHDHTTEQCKSLHYLVEKLIKVGVRPIDDTITFPLVDLNRVLQPHEDALVLTLGMDYSPSALKNPRRLLFEFNGAMTTSQSDIVLPVQVGPVTLNMVSYLTEEGQVDSLGNQLITRQCYQVALDSEHPVDDEAHPKSSNTRKQ</sequence>
<comment type="caution">
    <text evidence="2">The sequence shown here is derived from an EMBL/GenBank/DDBJ whole genome shotgun (WGS) entry which is preliminary data.</text>
</comment>